<protein>
    <submittedName>
        <fullName evidence="1">Uncharacterized protein</fullName>
    </submittedName>
</protein>
<dbReference type="Proteomes" id="UP001251085">
    <property type="component" value="Unassembled WGS sequence"/>
</dbReference>
<gene>
    <name evidence="1" type="ORF">RM190_23360</name>
</gene>
<keyword evidence="2" id="KW-1185">Reference proteome</keyword>
<evidence type="ECO:0000313" key="1">
    <source>
        <dbReference type="EMBL" id="MDT1064808.1"/>
    </source>
</evidence>
<proteinExistence type="predicted"/>
<reference evidence="2" key="1">
    <citation type="submission" date="2023-07" db="EMBL/GenBank/DDBJ databases">
        <title>Characterization of two Paracoccaceae strains isolated from Phycosphere and proposal of Xinfangfangia lacusdiani sp. nov.</title>
        <authorList>
            <person name="Deng Y."/>
            <person name="Zhang Y.Q."/>
        </authorList>
    </citation>
    <scope>NUCLEOTIDE SEQUENCE [LARGE SCALE GENOMIC DNA]</scope>
    <source>
        <strain evidence="2">CPCC 101403</strain>
    </source>
</reference>
<accession>A0ABU3EKQ2</accession>
<name>A0ABU3EKQ2_9RHOB</name>
<sequence>MNALNITGGMASSSSYLSEVKVSDGSPIELSDNLLSGIVFEEYESGTLALVSTVFPIPEKFEKEFHNAAAVSVAAEDMS</sequence>
<organism evidence="1 2">
    <name type="scientific">Paracoccus broussonetiae</name>
    <dbReference type="NCBI Taxonomy" id="3075834"/>
    <lineage>
        <taxon>Bacteria</taxon>
        <taxon>Pseudomonadati</taxon>
        <taxon>Pseudomonadota</taxon>
        <taxon>Alphaproteobacteria</taxon>
        <taxon>Rhodobacterales</taxon>
        <taxon>Paracoccaceae</taxon>
        <taxon>Paracoccus</taxon>
    </lineage>
</organism>
<dbReference type="RefSeq" id="WP_311761886.1">
    <property type="nucleotide sequence ID" value="NZ_JAVRQI010000067.1"/>
</dbReference>
<comment type="caution">
    <text evidence="1">The sequence shown here is derived from an EMBL/GenBank/DDBJ whole genome shotgun (WGS) entry which is preliminary data.</text>
</comment>
<dbReference type="EMBL" id="JAVRQI010000067">
    <property type="protein sequence ID" value="MDT1064808.1"/>
    <property type="molecule type" value="Genomic_DNA"/>
</dbReference>
<evidence type="ECO:0000313" key="2">
    <source>
        <dbReference type="Proteomes" id="UP001251085"/>
    </source>
</evidence>